<keyword evidence="7 8" id="KW-0788">Thiol protease</keyword>
<keyword evidence="6 8" id="KW-0378">Hydrolase</keyword>
<accession>A0AAN6QDI8</accession>
<evidence type="ECO:0000256" key="3">
    <source>
        <dbReference type="ARBA" id="ARBA00012759"/>
    </source>
</evidence>
<organism evidence="11 12">
    <name type="scientific">Canariomyces notabilis</name>
    <dbReference type="NCBI Taxonomy" id="2074819"/>
    <lineage>
        <taxon>Eukaryota</taxon>
        <taxon>Fungi</taxon>
        <taxon>Dikarya</taxon>
        <taxon>Ascomycota</taxon>
        <taxon>Pezizomycotina</taxon>
        <taxon>Sordariomycetes</taxon>
        <taxon>Sordariomycetidae</taxon>
        <taxon>Sordariales</taxon>
        <taxon>Chaetomiaceae</taxon>
        <taxon>Canariomyces</taxon>
    </lineage>
</organism>
<dbReference type="InterPro" id="IPR001578">
    <property type="entry name" value="Peptidase_C12_UCH"/>
</dbReference>
<reference evidence="11" key="2">
    <citation type="submission" date="2023-05" db="EMBL/GenBank/DDBJ databases">
        <authorList>
            <consortium name="Lawrence Berkeley National Laboratory"/>
            <person name="Steindorff A."/>
            <person name="Hensen N."/>
            <person name="Bonometti L."/>
            <person name="Westerberg I."/>
            <person name="Brannstrom I.O."/>
            <person name="Guillou S."/>
            <person name="Cros-Aarteil S."/>
            <person name="Calhoun S."/>
            <person name="Haridas S."/>
            <person name="Kuo A."/>
            <person name="Mondo S."/>
            <person name="Pangilinan J."/>
            <person name="Riley R."/>
            <person name="Labutti K."/>
            <person name="Andreopoulos B."/>
            <person name="Lipzen A."/>
            <person name="Chen C."/>
            <person name="Yanf M."/>
            <person name="Daum C."/>
            <person name="Ng V."/>
            <person name="Clum A."/>
            <person name="Ohm R."/>
            <person name="Martin F."/>
            <person name="Silar P."/>
            <person name="Natvig D."/>
            <person name="Lalanne C."/>
            <person name="Gautier V."/>
            <person name="Ament-Velasquez S.L."/>
            <person name="Kruys A."/>
            <person name="Hutchinson M.I."/>
            <person name="Powell A.J."/>
            <person name="Barry K."/>
            <person name="Miller A.N."/>
            <person name="Grigoriev I.V."/>
            <person name="Debuchy R."/>
            <person name="Gladieux P."/>
            <person name="Thoren M.H."/>
            <person name="Johannesson H."/>
        </authorList>
    </citation>
    <scope>NUCLEOTIDE SEQUENCE</scope>
    <source>
        <strain evidence="11">CBS 508.74</strain>
    </source>
</reference>
<evidence type="ECO:0000256" key="9">
    <source>
        <dbReference type="SAM" id="MobiDB-lite"/>
    </source>
</evidence>
<protein>
    <recommendedName>
        <fullName evidence="3 8">ubiquitinyl hydrolase 1</fullName>
        <ecNumber evidence="3 8">3.4.19.12</ecNumber>
    </recommendedName>
</protein>
<comment type="catalytic activity">
    <reaction evidence="1 8">
        <text>Thiol-dependent hydrolysis of ester, thioester, amide, peptide and isopeptide bonds formed by the C-terminal Gly of ubiquitin (a 76-residue protein attached to proteins as an intracellular targeting signal).</text>
        <dbReference type="EC" id="3.4.19.12"/>
    </reaction>
</comment>
<feature type="active site" description="Nucleophile" evidence="8">
    <location>
        <position position="171"/>
    </location>
</feature>
<evidence type="ECO:0000256" key="7">
    <source>
        <dbReference type="ARBA" id="ARBA00022807"/>
    </source>
</evidence>
<dbReference type="GeneID" id="89941231"/>
<dbReference type="Pfam" id="PF01088">
    <property type="entry name" value="Peptidase_C12"/>
    <property type="match status" value="1"/>
</dbReference>
<dbReference type="EMBL" id="MU853365">
    <property type="protein sequence ID" value="KAK4108198.1"/>
    <property type="molecule type" value="Genomic_DNA"/>
</dbReference>
<dbReference type="SUPFAM" id="SSF54001">
    <property type="entry name" value="Cysteine proteinases"/>
    <property type="match status" value="1"/>
</dbReference>
<dbReference type="AlphaFoldDB" id="A0AAN6QDI8"/>
<dbReference type="PROSITE" id="PS52049">
    <property type="entry name" value="ULD"/>
    <property type="match status" value="1"/>
</dbReference>
<dbReference type="Gene3D" id="3.40.532.10">
    <property type="entry name" value="Peptidase C12, ubiquitin carboxyl-terminal hydrolase"/>
    <property type="match status" value="1"/>
</dbReference>
<dbReference type="InterPro" id="IPR036959">
    <property type="entry name" value="Peptidase_C12_UCH_sf"/>
</dbReference>
<dbReference type="GO" id="GO:0005737">
    <property type="term" value="C:cytoplasm"/>
    <property type="evidence" value="ECO:0007669"/>
    <property type="project" value="TreeGrafter"/>
</dbReference>
<comment type="similarity">
    <text evidence="2 8">Belongs to the peptidase C12 family.</text>
</comment>
<dbReference type="EC" id="3.4.19.12" evidence="3 8"/>
<keyword evidence="12" id="KW-1185">Reference proteome</keyword>
<evidence type="ECO:0000256" key="2">
    <source>
        <dbReference type="ARBA" id="ARBA00009326"/>
    </source>
</evidence>
<keyword evidence="5 8" id="KW-0833">Ubl conjugation pathway</keyword>
<evidence type="ECO:0000256" key="1">
    <source>
        <dbReference type="ARBA" id="ARBA00000707"/>
    </source>
</evidence>
<feature type="domain" description="UCH catalytic" evidence="10">
    <location>
        <begin position="93"/>
        <end position="333"/>
    </location>
</feature>
<evidence type="ECO:0000256" key="4">
    <source>
        <dbReference type="ARBA" id="ARBA00022670"/>
    </source>
</evidence>
<dbReference type="GO" id="GO:0016579">
    <property type="term" value="P:protein deubiquitination"/>
    <property type="evidence" value="ECO:0007669"/>
    <property type="project" value="TreeGrafter"/>
</dbReference>
<name>A0AAN6QDI8_9PEZI</name>
<dbReference type="GO" id="GO:0004843">
    <property type="term" value="F:cysteine-type deubiquitinase activity"/>
    <property type="evidence" value="ECO:0007669"/>
    <property type="project" value="UniProtKB-UniRule"/>
</dbReference>
<reference evidence="11" key="1">
    <citation type="journal article" date="2023" name="Mol. Phylogenet. Evol.">
        <title>Genome-scale phylogeny and comparative genomics of the fungal order Sordariales.</title>
        <authorList>
            <person name="Hensen N."/>
            <person name="Bonometti L."/>
            <person name="Westerberg I."/>
            <person name="Brannstrom I.O."/>
            <person name="Guillou S."/>
            <person name="Cros-Aarteil S."/>
            <person name="Calhoun S."/>
            <person name="Haridas S."/>
            <person name="Kuo A."/>
            <person name="Mondo S."/>
            <person name="Pangilinan J."/>
            <person name="Riley R."/>
            <person name="LaButti K."/>
            <person name="Andreopoulos B."/>
            <person name="Lipzen A."/>
            <person name="Chen C."/>
            <person name="Yan M."/>
            <person name="Daum C."/>
            <person name="Ng V."/>
            <person name="Clum A."/>
            <person name="Steindorff A."/>
            <person name="Ohm R.A."/>
            <person name="Martin F."/>
            <person name="Silar P."/>
            <person name="Natvig D.O."/>
            <person name="Lalanne C."/>
            <person name="Gautier V."/>
            <person name="Ament-Velasquez S.L."/>
            <person name="Kruys A."/>
            <person name="Hutchinson M.I."/>
            <person name="Powell A.J."/>
            <person name="Barry K."/>
            <person name="Miller A.N."/>
            <person name="Grigoriev I.V."/>
            <person name="Debuchy R."/>
            <person name="Gladieux P."/>
            <person name="Hiltunen Thoren M."/>
            <person name="Johannesson H."/>
        </authorList>
    </citation>
    <scope>NUCLEOTIDE SEQUENCE</scope>
    <source>
        <strain evidence="11">CBS 508.74</strain>
    </source>
</reference>
<dbReference type="RefSeq" id="XP_064665768.1">
    <property type="nucleotide sequence ID" value="XM_064817106.1"/>
</dbReference>
<feature type="site" description="Transition state stabilizer" evidence="8">
    <location>
        <position position="165"/>
    </location>
</feature>
<evidence type="ECO:0000313" key="12">
    <source>
        <dbReference type="Proteomes" id="UP001302812"/>
    </source>
</evidence>
<dbReference type="PROSITE" id="PS52048">
    <property type="entry name" value="UCH_DOMAIN"/>
    <property type="match status" value="1"/>
</dbReference>
<evidence type="ECO:0000259" key="10">
    <source>
        <dbReference type="PROSITE" id="PS52048"/>
    </source>
</evidence>
<feature type="active site" description="Proton donor" evidence="8">
    <location>
        <position position="271"/>
    </location>
</feature>
<feature type="compositionally biased region" description="Polar residues" evidence="9">
    <location>
        <begin position="45"/>
        <end position="56"/>
    </location>
</feature>
<keyword evidence="4 8" id="KW-0645">Protease</keyword>
<sequence>MASGQAAGGLLKPADQENDDDLPLLPVRRSSRVRKQPVAFADDVQQPSISPTSATVRRNPKRKAAPEVFDIPDNLLEASLGPWKEDEQSEWPSWTELESDPAFFTAIMAQIGVKGAKIEEVLSVEGDFLASLPQPVYGLVFLYEYVEEPSDVSTETSEDLWFANQTTNNACATIALMNIVMNAEGLALGQKLRKFKQDSMGLSPPLRGNLITNSAWIRTAHNSFARRLDLLNAALSLQNAVDKRKRLKARTSQSKKTKLKGGKSTADSAYHFVAFVPVGRKVWQLDGLRAAPQYIGEFAEGEHWTSVMCPVLEERMKRCGNEQLSFSLLALCGDDLSGLRRQLAANVRSLEELQAKLHKLPSQPAADDTADMDIICSSADNDLSAYQIDAEDIQSLSDAGGKTLDTELSCSDPSDKTVEAWREFRKRLVDEQKVIRSEYETRLKFSGQEPSKVLGRTKDHTAAIHEWVKKLADHGVLKELHEETTYS</sequence>
<feature type="site" description="Important for enzyme activity" evidence="8">
    <location>
        <position position="286"/>
    </location>
</feature>
<comment type="caution">
    <text evidence="11">The sequence shown here is derived from an EMBL/GenBank/DDBJ whole genome shotgun (WGS) entry which is preliminary data.</text>
</comment>
<proteinExistence type="inferred from homology"/>
<dbReference type="GO" id="GO:0006511">
    <property type="term" value="P:ubiquitin-dependent protein catabolic process"/>
    <property type="evidence" value="ECO:0007669"/>
    <property type="project" value="UniProtKB-UniRule"/>
</dbReference>
<dbReference type="FunFam" id="3.40.532.10:FF:000010">
    <property type="entry name" value="Ubiquitin carboxyl-terminal hydrolase"/>
    <property type="match status" value="1"/>
</dbReference>
<dbReference type="InterPro" id="IPR038765">
    <property type="entry name" value="Papain-like_cys_pep_sf"/>
</dbReference>
<evidence type="ECO:0000256" key="6">
    <source>
        <dbReference type="ARBA" id="ARBA00022801"/>
    </source>
</evidence>
<dbReference type="Proteomes" id="UP001302812">
    <property type="component" value="Unassembled WGS sequence"/>
</dbReference>
<evidence type="ECO:0000256" key="5">
    <source>
        <dbReference type="ARBA" id="ARBA00022786"/>
    </source>
</evidence>
<gene>
    <name evidence="11" type="ORF">N656DRAFT_792720</name>
</gene>
<dbReference type="PANTHER" id="PTHR10589:SF16">
    <property type="entry name" value="UBIQUITIN CARBOXYL-TERMINAL HYDROLASE ISOZYME L5"/>
    <property type="match status" value="1"/>
</dbReference>
<evidence type="ECO:0000256" key="8">
    <source>
        <dbReference type="PROSITE-ProRule" id="PRU01393"/>
    </source>
</evidence>
<dbReference type="PANTHER" id="PTHR10589">
    <property type="entry name" value="UBIQUITIN CARBOXYL-TERMINAL HYDROLASE"/>
    <property type="match status" value="1"/>
</dbReference>
<evidence type="ECO:0000313" key="11">
    <source>
        <dbReference type="EMBL" id="KAK4108198.1"/>
    </source>
</evidence>
<feature type="region of interest" description="Disordered" evidence="9">
    <location>
        <begin position="1"/>
        <end position="63"/>
    </location>
</feature>